<sequence>MVKPISDDNNNTSNNAPIIGSNTIVDFDDGHIPENFAATAQGTKLVRYSSFVDDRIPRVHVIDEAVPSALADAIYNVTVMEPQNKPWGTYVTREQLDDYRTQYITTSTTTCTTTDGNENTAAAPPIVDPQNRQSLAVAAAAHFFHHALQQQQSSSSGVQTFTSPKETTTTTPIWTHADHTSVLHGVAIWALASTEGAHVPYHLDYAEQIRYEQNIIVPPFLAGTLQCTKNASMKGGDLGVCFGGLEHYAQHGYKGAKQQQEDNPLAANNDDNWITVPYRYQRMIIKSGHLPHHSTRVEQLEPATQKRVIVGFNAFGHDYGPLVQQAPEHSHVFRRKVALQRALLLSTSNNNNNSGKISMQALQANKGLSKLLVLAKRAKIKHELAQAQEQLDDELDDYLVKHGTTSVETIMQQFGKKGGWPSPVDVQVHINQRLTLMTRDDDGNQENRGQQKRRPLCLRKESCVGRDNGDQKTSPKSRMVSPMDIVFLAPER</sequence>
<dbReference type="EMBL" id="CAICTM010000177">
    <property type="protein sequence ID" value="CAB9503874.1"/>
    <property type="molecule type" value="Genomic_DNA"/>
</dbReference>
<name>A0A9N8DJP8_9STRA</name>
<reference evidence="2" key="1">
    <citation type="submission" date="2020-06" db="EMBL/GenBank/DDBJ databases">
        <authorList>
            <consortium name="Plant Systems Biology data submission"/>
        </authorList>
    </citation>
    <scope>NUCLEOTIDE SEQUENCE</scope>
    <source>
        <strain evidence="2">D6</strain>
    </source>
</reference>
<dbReference type="OrthoDB" id="45637at2759"/>
<accession>A0A9N8DJP8</accession>
<protein>
    <submittedName>
        <fullName evidence="2">Uncharacterized protein</fullName>
    </submittedName>
</protein>
<comment type="caution">
    <text evidence="2">The sequence shown here is derived from an EMBL/GenBank/DDBJ whole genome shotgun (WGS) entry which is preliminary data.</text>
</comment>
<feature type="region of interest" description="Disordered" evidence="1">
    <location>
        <begin position="438"/>
        <end position="478"/>
    </location>
</feature>
<keyword evidence="3" id="KW-1185">Reference proteome</keyword>
<proteinExistence type="predicted"/>
<dbReference type="Proteomes" id="UP001153069">
    <property type="component" value="Unassembled WGS sequence"/>
</dbReference>
<evidence type="ECO:0000313" key="2">
    <source>
        <dbReference type="EMBL" id="CAB9503874.1"/>
    </source>
</evidence>
<feature type="compositionally biased region" description="Basic and acidic residues" evidence="1">
    <location>
        <begin position="458"/>
        <end position="470"/>
    </location>
</feature>
<gene>
    <name evidence="2" type="ORF">SEMRO_178_G078280.1</name>
</gene>
<dbReference type="AlphaFoldDB" id="A0A9N8DJP8"/>
<evidence type="ECO:0000256" key="1">
    <source>
        <dbReference type="SAM" id="MobiDB-lite"/>
    </source>
</evidence>
<organism evidence="2 3">
    <name type="scientific">Seminavis robusta</name>
    <dbReference type="NCBI Taxonomy" id="568900"/>
    <lineage>
        <taxon>Eukaryota</taxon>
        <taxon>Sar</taxon>
        <taxon>Stramenopiles</taxon>
        <taxon>Ochrophyta</taxon>
        <taxon>Bacillariophyta</taxon>
        <taxon>Bacillariophyceae</taxon>
        <taxon>Bacillariophycidae</taxon>
        <taxon>Naviculales</taxon>
        <taxon>Naviculaceae</taxon>
        <taxon>Seminavis</taxon>
    </lineage>
</organism>
<evidence type="ECO:0000313" key="3">
    <source>
        <dbReference type="Proteomes" id="UP001153069"/>
    </source>
</evidence>